<proteinExistence type="predicted"/>
<evidence type="ECO:0000256" key="1">
    <source>
        <dbReference type="SAM" id="SignalP"/>
    </source>
</evidence>
<reference evidence="2 3" key="1">
    <citation type="submission" date="2024-03" db="EMBL/GenBank/DDBJ databases">
        <authorList>
            <person name="Cao K."/>
        </authorList>
    </citation>
    <scope>NUCLEOTIDE SEQUENCE [LARGE SCALE GENOMIC DNA]</scope>
    <source>
        <strain evidence="2 3">MCCC 1K00696</strain>
    </source>
</reference>
<feature type="chain" id="PRO_5045113317" description="OmpA-like domain-containing protein" evidence="1">
    <location>
        <begin position="22"/>
        <end position="627"/>
    </location>
</feature>
<accession>A0ABZ2TTZ4</accession>
<gene>
    <name evidence="2" type="ORF">WG950_12400</name>
</gene>
<keyword evidence="1" id="KW-0732">Signal</keyword>
<organism evidence="2 3">
    <name type="scientific">Polaribacter marinaquae</name>
    <dbReference type="NCBI Taxonomy" id="1642819"/>
    <lineage>
        <taxon>Bacteria</taxon>
        <taxon>Pseudomonadati</taxon>
        <taxon>Bacteroidota</taxon>
        <taxon>Flavobacteriia</taxon>
        <taxon>Flavobacteriales</taxon>
        <taxon>Flavobacteriaceae</taxon>
    </lineage>
</organism>
<evidence type="ECO:0008006" key="4">
    <source>
        <dbReference type="Google" id="ProtNLM"/>
    </source>
</evidence>
<protein>
    <recommendedName>
        <fullName evidence="4">OmpA-like domain-containing protein</fullName>
    </recommendedName>
</protein>
<dbReference type="EMBL" id="CP150496">
    <property type="protein sequence ID" value="WYW55324.1"/>
    <property type="molecule type" value="Genomic_DNA"/>
</dbReference>
<name>A0ABZ2TTZ4_9FLAO</name>
<evidence type="ECO:0000313" key="3">
    <source>
        <dbReference type="Proteomes" id="UP001491088"/>
    </source>
</evidence>
<dbReference type="RefSeq" id="WP_340932758.1">
    <property type="nucleotide sequence ID" value="NZ_CP150496.1"/>
</dbReference>
<dbReference type="Proteomes" id="UP001491088">
    <property type="component" value="Chromosome"/>
</dbReference>
<evidence type="ECO:0000313" key="2">
    <source>
        <dbReference type="EMBL" id="WYW55324.1"/>
    </source>
</evidence>
<feature type="signal peptide" evidence="1">
    <location>
        <begin position="1"/>
        <end position="21"/>
    </location>
</feature>
<keyword evidence="3" id="KW-1185">Reference proteome</keyword>
<sequence length="627" mass="73227">MKIYQSLVLLFVLTCTQILQSQNSLGFTFPATNAERNQKCSYFTNAFRQKPKEVGFGIKREGNNLYFTTNNKKWFTALFKKSGDGIAIDVVSKSRYKCENELDASQIKGTVLPAVFAQKLLRGFKKVTGTNSFRTLVGSVPAALAKEELEFNILFLNNKALCRYQTTYNLDSYGWDLLDMGVYLDSLTYKDKSINTSDKFITKYKTLKFVIPFQKNKYDYSSEDIKPLYDSLRLTDFNIKKINIKAYASIEGSLKRNIELQEKRANSIVKSLQTFQKPNIVTEISSSENWVEFLNDISKTKYKSFKTLPKQTIKNKVVGEVSKDLEKYLQKHRKAVVILELERKDKYKNMSKEKLVATFNDLVLKENIEEALVVQNSIFEKLKRESSPDLLNTLNVPKQRKFVPILNKNSIYKYILNLSYAKIAFDELKKIEKLDPKNRNIKYNLIVVKFIIWKNNWEKIEANSFKQEILKLKSYGIKQHLIDRMLVNFHIVKAEKDMRARKYDEKDASVEFIIDTYENFNLSNYDYLSLAQFLTYYANTDEATEVLDEKVKTITIDEDLLFYYLNLTIVDEYAVDSQNYRTIMLNAIEMNRDRFCKLFNSSLEDGVTFQLLENKYLRATYCENCTK</sequence>